<comment type="caution">
    <text evidence="4">The sequence shown here is derived from an EMBL/GenBank/DDBJ whole genome shotgun (WGS) entry which is preliminary data.</text>
</comment>
<evidence type="ECO:0000259" key="3">
    <source>
        <dbReference type="Pfam" id="PF01364"/>
    </source>
</evidence>
<evidence type="ECO:0000256" key="2">
    <source>
        <dbReference type="SAM" id="SignalP"/>
    </source>
</evidence>
<dbReference type="Pfam" id="PF01364">
    <property type="entry name" value="Peptidase_C25"/>
    <property type="match status" value="1"/>
</dbReference>
<keyword evidence="1 2" id="KW-0732">Signal</keyword>
<dbReference type="GO" id="GO:0006508">
    <property type="term" value="P:proteolysis"/>
    <property type="evidence" value="ECO:0007669"/>
    <property type="project" value="InterPro"/>
</dbReference>
<accession>A0A538TT11</accession>
<dbReference type="GO" id="GO:0008234">
    <property type="term" value="F:cysteine-type peptidase activity"/>
    <property type="evidence" value="ECO:0007669"/>
    <property type="project" value="InterPro"/>
</dbReference>
<dbReference type="Gene3D" id="2.60.40.3800">
    <property type="match status" value="1"/>
</dbReference>
<evidence type="ECO:0000313" key="5">
    <source>
        <dbReference type="Proteomes" id="UP000317691"/>
    </source>
</evidence>
<dbReference type="InterPro" id="IPR029030">
    <property type="entry name" value="Caspase-like_dom_sf"/>
</dbReference>
<sequence length="1388" mass="147747">MIRRSSLAALGALFGAWLAAASISPALAAVDPPRAIVEAITPTGYRVRVPLGEPSVTRGQMLGFELAEIDLLGADYEAAPGGPPLPARTVFLRVPWGVAATVSATEGTSRSLGVLKPVPFPHVLTDPDIRSSIRPARIAAALSDLAYAGGAPAARPRPAGAPRDMAAAGERLLAVTIRPVTWDPASGEARALDEITLEVRWDRPVEPIAAASPGRIGSGSALAPTSGLGPTFPLRPAPGRGAAAPAARRSAFATAAVVPLRVDLSRPWVRLGIFRGGLYQVSPADLAAAGVAASGIDPATFRIFRATPGDIVETADVDSGPDSLRECAIEVTGAVDGVFDTADRIYFYGTGATGFGYDLALGGGAEYQETQHSDQETLWLTWGPGPVATPPRRIGARSAAPVTLGAPLYTSVTHRVHYEQNRLPDFDLYQPPVRWERWFDRRFQQGSRVRFVFQLPGAVAGGAGDLLVRMWGFGESIGSSVPDHVARIYWHRGLVDSAGWNLSNPQDMTATGVTVLARDTLDVDVPVLVDSNDPNRFDQSNLAWFEFIYPRALTALNDTLQFAAPDSTTGRVQYAVSAVADSGTVWLLDRTDPESPVRLAGGAWAGSAPSFTLTAEDSIAPSGRIRYSLVSLARAPRPPVVSLYNPAPSLRAIADLLDPGNGADYLIVSPPSFLAAAESLATYRTQRVPGIVSPRIRIATTDRIFAQFGSGRPSPIAIRNLLAYASRHWVLPGPAFVCLLGDATFDPKSYQGIGTPDLVPTYSDYFDVNLGVQFPSDDFYALLDGPSDLLVDLAVGRLPAGTAAEALALATGKVRAYEGATDFDAWRARAILCADDATQRNKPDNLTNQHVDQLERNDRFHIPFPVERAKVYLNDFAFADTLHQSKPAARDELIAQMNRGAWWVEYVGHGNEDVLADEQVFRSSDITRLTNAARPGLFGFFSCTVGKYDAPDGESLAELLLTAQNGGAAASLAASGLVLGDLSTALGDAFMDQLFPLGARIDSVRAAGLAFARAKNGNASSTNFTIRKYAFLGDPALHPPLPRGRGVWEKGPLDSLLRGDPVVIRGHALMPDSSADTLSTGVAEIWVQGPPFVRTQIAPFNGSRTTYRIPGPTLYRGQVALDRGVFEARFVVPVDGRVIGPGARIRALLSSAGGVGVGWAVDSVRISATASSRIDATPPTIRLRSPSQSDSTLKPGARVTFVIEDSSGVDLTRLDNSHTIFVIVDDRGAPIELTPQFSYDPGSFTKGSVELVVPALADGPHRVEVHASDTFRNIGVQTFVLEVANGAAAGGALVLDQVFNYPNPFPRETFLHARVNQAARLKIQILTVAGRRVWETQVDGKAGENYIPWNGRDSVGEKVAIGVYLFKVTAETPSGAKASSIGRALLTQ</sequence>
<dbReference type="Gene3D" id="3.40.50.1460">
    <property type="match status" value="1"/>
</dbReference>
<dbReference type="Gene3D" id="3.40.50.10390">
    <property type="entry name" value="Gingipain r, domain 1"/>
    <property type="match status" value="1"/>
</dbReference>
<reference evidence="4 5" key="1">
    <citation type="journal article" date="2019" name="Nat. Microbiol.">
        <title>Mediterranean grassland soil C-N compound turnover is dependent on rainfall and depth, and is mediated by genomically divergent microorganisms.</title>
        <authorList>
            <person name="Diamond S."/>
            <person name="Andeer P.F."/>
            <person name="Li Z."/>
            <person name="Crits-Christoph A."/>
            <person name="Burstein D."/>
            <person name="Anantharaman K."/>
            <person name="Lane K.R."/>
            <person name="Thomas B.C."/>
            <person name="Pan C."/>
            <person name="Northen T.R."/>
            <person name="Banfield J.F."/>
        </authorList>
    </citation>
    <scope>NUCLEOTIDE SEQUENCE [LARGE SCALE GENOMIC DNA]</scope>
    <source>
        <strain evidence="4">WS_9</strain>
    </source>
</reference>
<gene>
    <name evidence="4" type="ORF">E6K79_02310</name>
</gene>
<dbReference type="SUPFAM" id="SSF52129">
    <property type="entry name" value="Caspase-like"/>
    <property type="match status" value="1"/>
</dbReference>
<organism evidence="4 5">
    <name type="scientific">Eiseniibacteriota bacterium</name>
    <dbReference type="NCBI Taxonomy" id="2212470"/>
    <lineage>
        <taxon>Bacteria</taxon>
        <taxon>Candidatus Eiseniibacteriota</taxon>
    </lineage>
</organism>
<dbReference type="Gene3D" id="2.60.40.4070">
    <property type="match status" value="1"/>
</dbReference>
<dbReference type="Proteomes" id="UP000317691">
    <property type="component" value="Unassembled WGS sequence"/>
</dbReference>
<proteinExistence type="predicted"/>
<feature type="signal peptide" evidence="2">
    <location>
        <begin position="1"/>
        <end position="28"/>
    </location>
</feature>
<dbReference type="InterPro" id="IPR029031">
    <property type="entry name" value="Gingipain_N_sf"/>
</dbReference>
<evidence type="ECO:0000313" key="4">
    <source>
        <dbReference type="EMBL" id="TMQ66759.1"/>
    </source>
</evidence>
<dbReference type="EMBL" id="VBOZ01000008">
    <property type="protein sequence ID" value="TMQ66759.1"/>
    <property type="molecule type" value="Genomic_DNA"/>
</dbReference>
<protein>
    <recommendedName>
        <fullName evidence="3">Gingipain domain-containing protein</fullName>
    </recommendedName>
</protein>
<name>A0A538TT11_UNCEI</name>
<feature type="domain" description="Gingipain" evidence="3">
    <location>
        <begin position="665"/>
        <end position="1038"/>
    </location>
</feature>
<dbReference type="InterPro" id="IPR001769">
    <property type="entry name" value="Gingipain"/>
</dbReference>
<dbReference type="InterPro" id="IPR038490">
    <property type="entry name" value="Gingipain_propep_sf"/>
</dbReference>
<feature type="chain" id="PRO_5021987901" description="Gingipain domain-containing protein" evidence="2">
    <location>
        <begin position="29"/>
        <end position="1388"/>
    </location>
</feature>
<evidence type="ECO:0000256" key="1">
    <source>
        <dbReference type="ARBA" id="ARBA00022729"/>
    </source>
</evidence>